<dbReference type="PANTHER" id="PTHR30561:SF7">
    <property type="entry name" value="GUANIDINIUM EFFLUX SYSTEM SUBUNIT GDNC-RELATED"/>
    <property type="match status" value="1"/>
</dbReference>
<evidence type="ECO:0000256" key="6">
    <source>
        <dbReference type="RuleBase" id="RU003942"/>
    </source>
</evidence>
<dbReference type="GO" id="GO:0005886">
    <property type="term" value="C:plasma membrane"/>
    <property type="evidence" value="ECO:0007669"/>
    <property type="project" value="UniProtKB-SubCell"/>
</dbReference>
<dbReference type="PATRIC" id="fig|1117379.3.peg.1712"/>
<dbReference type="InterPro" id="IPR045324">
    <property type="entry name" value="Small_multidrug_res"/>
</dbReference>
<organism evidence="8 9">
    <name type="scientific">Neobacillus bataviensis LMG 21833</name>
    <dbReference type="NCBI Taxonomy" id="1117379"/>
    <lineage>
        <taxon>Bacteria</taxon>
        <taxon>Bacillati</taxon>
        <taxon>Bacillota</taxon>
        <taxon>Bacilli</taxon>
        <taxon>Bacillales</taxon>
        <taxon>Bacillaceae</taxon>
        <taxon>Neobacillus</taxon>
    </lineage>
</organism>
<dbReference type="SUPFAM" id="SSF103481">
    <property type="entry name" value="Multidrug resistance efflux transporter EmrE"/>
    <property type="match status" value="1"/>
</dbReference>
<keyword evidence="4 7" id="KW-1133">Transmembrane helix</keyword>
<comment type="subcellular location">
    <subcellularLocation>
        <location evidence="1 6">Cell membrane</location>
        <topology evidence="1 6">Multi-pass membrane protein</topology>
    </subcellularLocation>
</comment>
<keyword evidence="9" id="KW-1185">Reference proteome</keyword>
<keyword evidence="3 6" id="KW-0812">Transmembrane</keyword>
<evidence type="ECO:0000256" key="7">
    <source>
        <dbReference type="SAM" id="Phobius"/>
    </source>
</evidence>
<gene>
    <name evidence="8" type="ORF">BABA_08181</name>
</gene>
<accession>K6DN43</accession>
<dbReference type="Gene3D" id="1.10.3730.20">
    <property type="match status" value="1"/>
</dbReference>
<feature type="transmembrane region" description="Helical" evidence="7">
    <location>
        <begin position="57"/>
        <end position="78"/>
    </location>
</feature>
<comment type="similarity">
    <text evidence="6">Belongs to the drug/metabolite transporter (DMT) superfamily. Small multidrug resistance (SMR) (TC 2.A.7.1) family.</text>
</comment>
<evidence type="ECO:0000313" key="8">
    <source>
        <dbReference type="EMBL" id="EKN69754.1"/>
    </source>
</evidence>
<evidence type="ECO:0000256" key="1">
    <source>
        <dbReference type="ARBA" id="ARBA00004651"/>
    </source>
</evidence>
<evidence type="ECO:0000256" key="3">
    <source>
        <dbReference type="ARBA" id="ARBA00022692"/>
    </source>
</evidence>
<feature type="transmembrane region" description="Helical" evidence="7">
    <location>
        <begin position="5"/>
        <end position="22"/>
    </location>
</feature>
<dbReference type="STRING" id="1117379.BABA_08181"/>
<evidence type="ECO:0000313" key="9">
    <source>
        <dbReference type="Proteomes" id="UP000006316"/>
    </source>
</evidence>
<sequence length="118" mass="12895">MNKAWFYVVLTCLFELIWVYGFNTAETWWEWGIVIGIILIDFHYLPKACASLPTGTVYAVFSGVGTVGTALMDVFLFGGSFNTGMFLFVALIVIGVIGLNLADNKAKVEEKETAKGAA</sequence>
<name>K6DN43_9BACI</name>
<dbReference type="Proteomes" id="UP000006316">
    <property type="component" value="Unassembled WGS sequence"/>
</dbReference>
<dbReference type="InterPro" id="IPR037185">
    <property type="entry name" value="EmrE-like"/>
</dbReference>
<keyword evidence="5 7" id="KW-0472">Membrane</keyword>
<dbReference type="EMBL" id="AJLS01000054">
    <property type="protein sequence ID" value="EKN69754.1"/>
    <property type="molecule type" value="Genomic_DNA"/>
</dbReference>
<comment type="caution">
    <text evidence="8">The sequence shown here is derived from an EMBL/GenBank/DDBJ whole genome shotgun (WGS) entry which is preliminary data.</text>
</comment>
<dbReference type="GO" id="GO:0022857">
    <property type="term" value="F:transmembrane transporter activity"/>
    <property type="evidence" value="ECO:0007669"/>
    <property type="project" value="InterPro"/>
</dbReference>
<protein>
    <submittedName>
        <fullName evidence="8">Small multidrug resistance protein</fullName>
    </submittedName>
</protein>
<keyword evidence="2" id="KW-1003">Cell membrane</keyword>
<evidence type="ECO:0000256" key="5">
    <source>
        <dbReference type="ARBA" id="ARBA00023136"/>
    </source>
</evidence>
<evidence type="ECO:0000256" key="4">
    <source>
        <dbReference type="ARBA" id="ARBA00022989"/>
    </source>
</evidence>
<feature type="transmembrane region" description="Helical" evidence="7">
    <location>
        <begin position="28"/>
        <end position="45"/>
    </location>
</feature>
<dbReference type="Pfam" id="PF00893">
    <property type="entry name" value="Multi_Drug_Res"/>
    <property type="match status" value="1"/>
</dbReference>
<dbReference type="RefSeq" id="WP_007084659.1">
    <property type="nucleotide sequence ID" value="NZ_AJLS01000054.1"/>
</dbReference>
<dbReference type="eggNOG" id="COG2076">
    <property type="taxonomic scope" value="Bacteria"/>
</dbReference>
<feature type="transmembrane region" description="Helical" evidence="7">
    <location>
        <begin position="84"/>
        <end position="102"/>
    </location>
</feature>
<proteinExistence type="inferred from homology"/>
<dbReference type="AlphaFoldDB" id="K6DN43"/>
<reference evidence="8 9" key="1">
    <citation type="journal article" date="2012" name="Front. Microbiol.">
        <title>Redundancy and modularity in membrane-associated dissimilatory nitrate reduction in Bacillus.</title>
        <authorList>
            <person name="Heylen K."/>
            <person name="Keltjens J."/>
        </authorList>
    </citation>
    <scope>NUCLEOTIDE SEQUENCE [LARGE SCALE GENOMIC DNA]</scope>
    <source>
        <strain evidence="9">LMG 21833T</strain>
    </source>
</reference>
<evidence type="ECO:0000256" key="2">
    <source>
        <dbReference type="ARBA" id="ARBA00022475"/>
    </source>
</evidence>
<dbReference type="InterPro" id="IPR000390">
    <property type="entry name" value="Small_drug/metabolite_transptr"/>
</dbReference>
<dbReference type="PANTHER" id="PTHR30561">
    <property type="entry name" value="SMR FAMILY PROTON-DEPENDENT DRUG EFFLUX TRANSPORTER SUGE"/>
    <property type="match status" value="1"/>
</dbReference>
<dbReference type="OrthoDB" id="2168659at2"/>